<sequence length="63" mass="6279">MTATAVIAICIGLIAAGLIARHQIGDIAPAVACDGCTGRPDCPCADGKADPRDCKCPPEGGAW</sequence>
<dbReference type="Proteomes" id="UP000545761">
    <property type="component" value="Unassembled WGS sequence"/>
</dbReference>
<evidence type="ECO:0000313" key="1">
    <source>
        <dbReference type="EMBL" id="MBA2951643.1"/>
    </source>
</evidence>
<accession>A0A7W0DVS9</accession>
<comment type="caution">
    <text evidence="1">The sequence shown here is derived from an EMBL/GenBank/DDBJ whole genome shotgun (WGS) entry which is preliminary data.</text>
</comment>
<dbReference type="AlphaFoldDB" id="A0A7W0DVS9"/>
<dbReference type="RefSeq" id="WP_181662554.1">
    <property type="nucleotide sequence ID" value="NZ_JACEHE010000050.1"/>
</dbReference>
<evidence type="ECO:0000313" key="2">
    <source>
        <dbReference type="Proteomes" id="UP000545761"/>
    </source>
</evidence>
<reference evidence="1 2" key="1">
    <citation type="submission" date="2020-07" db="EMBL/GenBank/DDBJ databases">
        <title>Streptomyces isolated from Indian soil.</title>
        <authorList>
            <person name="Mandal S."/>
            <person name="Maiti P.K."/>
        </authorList>
    </citation>
    <scope>NUCLEOTIDE SEQUENCE [LARGE SCALE GENOMIC DNA]</scope>
    <source>
        <strain evidence="1 2">PSKA28</strain>
    </source>
</reference>
<proteinExistence type="predicted"/>
<name>A0A7W0DVS9_9ACTN</name>
<organism evidence="1 2">
    <name type="scientific">Streptomyces himalayensis subsp. himalayensis</name>
    <dbReference type="NCBI Taxonomy" id="2756131"/>
    <lineage>
        <taxon>Bacteria</taxon>
        <taxon>Bacillati</taxon>
        <taxon>Actinomycetota</taxon>
        <taxon>Actinomycetes</taxon>
        <taxon>Kitasatosporales</taxon>
        <taxon>Streptomycetaceae</taxon>
        <taxon>Streptomyces</taxon>
        <taxon>Streptomyces himalayensis</taxon>
    </lineage>
</organism>
<evidence type="ECO:0008006" key="3">
    <source>
        <dbReference type="Google" id="ProtNLM"/>
    </source>
</evidence>
<protein>
    <recommendedName>
        <fullName evidence="3">FeoB-associated Cys-rich membrane protein</fullName>
    </recommendedName>
</protein>
<gene>
    <name evidence="1" type="ORF">H1D24_39290</name>
</gene>
<dbReference type="EMBL" id="JACEHE010000050">
    <property type="protein sequence ID" value="MBA2951643.1"/>
    <property type="molecule type" value="Genomic_DNA"/>
</dbReference>